<evidence type="ECO:0000256" key="1">
    <source>
        <dbReference type="SAM" id="MobiDB-lite"/>
    </source>
</evidence>
<feature type="region of interest" description="Disordered" evidence="1">
    <location>
        <begin position="618"/>
        <end position="638"/>
    </location>
</feature>
<accession>A0A835CT28</accession>
<proteinExistence type="predicted"/>
<dbReference type="Pfam" id="PF17283">
    <property type="entry name" value="Zn_ribbon_SprT"/>
    <property type="match status" value="1"/>
</dbReference>
<feature type="domain" description="SprT-like" evidence="2">
    <location>
        <begin position="708"/>
        <end position="868"/>
    </location>
</feature>
<dbReference type="AlphaFoldDB" id="A0A835CT28"/>
<dbReference type="EMBL" id="JACMRX010000002">
    <property type="protein sequence ID" value="KAF7994952.1"/>
    <property type="molecule type" value="Genomic_DNA"/>
</dbReference>
<reference evidence="3 4" key="1">
    <citation type="submission" date="2020-08" db="EMBL/GenBank/DDBJ databases">
        <title>Aphidius gifuensis genome sequencing and assembly.</title>
        <authorList>
            <person name="Du Z."/>
        </authorList>
    </citation>
    <scope>NUCLEOTIDE SEQUENCE [LARGE SCALE GENOMIC DNA]</scope>
    <source>
        <strain evidence="3">YNYX2018</strain>
        <tissue evidence="3">Adults</tissue>
    </source>
</reference>
<gene>
    <name evidence="3" type="ORF">HCN44_004424</name>
</gene>
<evidence type="ECO:0000313" key="3">
    <source>
        <dbReference type="EMBL" id="KAF7994952.1"/>
    </source>
</evidence>
<evidence type="ECO:0000313" key="4">
    <source>
        <dbReference type="Proteomes" id="UP000639338"/>
    </source>
</evidence>
<sequence>MNFGNWDSVENSLSSRNKNYNDSKKISRINDYKKNTCNSIDDRSNSEFESSPESQNFKLHVTDNLLTDDSPEVDVIVKYNKANNHSSSDIIVISDSSDEDSSPSAFIQKRHDNINKISTKYRVSKSKNQNYTDSDSPHDITSENENVLTGSMKNDNLENLYNAQKNKNTSDDSYEEKTQDTRYHIPDNNKLNSSIILTSDLAKTNHKLNNNYDNKKYNDTPKSMKLSECTTPMSKKDIVNIKKKIDSRRVVLFNSPTTHWSKKTIIDETDSETNDDEDDENSYLKNKINKPVLIEETISDQESIDDHQCIKSNTHVTPPLERTYSRNPSIVLSESKKNQISNWLMYNPNESKSDDSLSQVPPSLSTPPGSGNSSLERLEINYETPNNRDKFRRNINCENKNSDKTSTTTTNKPKPKNFTNDNFLKNKKSTSNEKKNYTPITISKPKKVLSKSPDRRQTDINNYDDILEKLYGSNWRDKIIQKSPDKKKTNVTLRSRGVQTDIKKKTIQRVKKISTSSSSSNDNYNTPRSKNKFFNVEKKLETVIRKPRKDSFIDDSSVCSGGGGDTTYMTALTNPSVSLDNNLNNKNNTPMTARRVIEICDTDDEQDDLQIKNTNLNNKKLSFSGDDDSSSGTSEYDPYDIVLPKNTKKLNSKKIQSGKINPKWPSSTFDRDLLKTKSFLESLSSSVPMDISHQDAKKYKINFKNTKEELCKVLYKLYNEKIFDNRLPSDMSIEWNIRMRGTAGFCYNKKSTKTIGGITRSSRIVLASKILDSADRLRDTLVHEMCHAAAWLLNEVCDGHGSFWKAWASKAMKAFPDLPPIRRCHDYKISTKFTYRCTSCGYSIGRHSKSLDVEKKRCGHCFGKFELLINRVTKSGTTLQTPKTTKGPTGFALFVKENYGTVKKERQGVAHKEVMQILGQQFSAIKIADFFLYIL</sequence>
<dbReference type="SMART" id="SM00731">
    <property type="entry name" value="SprT"/>
    <property type="match status" value="1"/>
</dbReference>
<dbReference type="SUPFAM" id="SSF47095">
    <property type="entry name" value="HMG-box"/>
    <property type="match status" value="1"/>
</dbReference>
<feature type="compositionally biased region" description="Polar residues" evidence="1">
    <location>
        <begin position="8"/>
        <end position="18"/>
    </location>
</feature>
<dbReference type="GO" id="GO:0006974">
    <property type="term" value="P:DNA damage response"/>
    <property type="evidence" value="ECO:0007669"/>
    <property type="project" value="UniProtKB-ARBA"/>
</dbReference>
<organism evidence="3 4">
    <name type="scientific">Aphidius gifuensis</name>
    <name type="common">Parasitoid wasp</name>
    <dbReference type="NCBI Taxonomy" id="684658"/>
    <lineage>
        <taxon>Eukaryota</taxon>
        <taxon>Metazoa</taxon>
        <taxon>Ecdysozoa</taxon>
        <taxon>Arthropoda</taxon>
        <taxon>Hexapoda</taxon>
        <taxon>Insecta</taxon>
        <taxon>Pterygota</taxon>
        <taxon>Neoptera</taxon>
        <taxon>Endopterygota</taxon>
        <taxon>Hymenoptera</taxon>
        <taxon>Apocrita</taxon>
        <taxon>Ichneumonoidea</taxon>
        <taxon>Braconidae</taxon>
        <taxon>Aphidiinae</taxon>
        <taxon>Aphidius</taxon>
    </lineage>
</organism>
<dbReference type="InterPro" id="IPR036910">
    <property type="entry name" value="HMG_box_dom_sf"/>
</dbReference>
<dbReference type="Proteomes" id="UP000639338">
    <property type="component" value="Unassembled WGS sequence"/>
</dbReference>
<evidence type="ECO:0000259" key="2">
    <source>
        <dbReference type="SMART" id="SM00731"/>
    </source>
</evidence>
<feature type="region of interest" description="Disordered" evidence="1">
    <location>
        <begin position="1"/>
        <end position="21"/>
    </location>
</feature>
<feature type="region of interest" description="Disordered" evidence="1">
    <location>
        <begin position="351"/>
        <end position="437"/>
    </location>
</feature>
<dbReference type="PANTHER" id="PTHR23099">
    <property type="entry name" value="TRANSCRIPTIONAL REGULATOR"/>
    <property type="match status" value="1"/>
</dbReference>
<dbReference type="PANTHER" id="PTHR23099:SF0">
    <property type="entry name" value="GERM CELL NUCLEAR ACIDIC PROTEIN"/>
    <property type="match status" value="1"/>
</dbReference>
<dbReference type="GO" id="GO:0005634">
    <property type="term" value="C:nucleus"/>
    <property type="evidence" value="ECO:0007669"/>
    <property type="project" value="TreeGrafter"/>
</dbReference>
<comment type="caution">
    <text evidence="3">The sequence shown here is derived from an EMBL/GenBank/DDBJ whole genome shotgun (WGS) entry which is preliminary data.</text>
</comment>
<feature type="compositionally biased region" description="Polar residues" evidence="1">
    <location>
        <begin position="351"/>
        <end position="375"/>
    </location>
</feature>
<name>A0A835CT28_APHGI</name>
<protein>
    <recommendedName>
        <fullName evidence="2">SprT-like domain-containing protein</fullName>
    </recommendedName>
</protein>
<dbReference type="InterPro" id="IPR006640">
    <property type="entry name" value="SprT-like_domain"/>
</dbReference>
<dbReference type="InterPro" id="IPR035240">
    <property type="entry name" value="SprT_Zn_ribbon"/>
</dbReference>
<feature type="region of interest" description="Disordered" evidence="1">
    <location>
        <begin position="117"/>
        <end position="144"/>
    </location>
</feature>
<dbReference type="Pfam" id="PF10263">
    <property type="entry name" value="SprT-like"/>
    <property type="match status" value="1"/>
</dbReference>
<keyword evidence="4" id="KW-1185">Reference proteome</keyword>
<feature type="compositionally biased region" description="Low complexity" evidence="1">
    <location>
        <begin position="404"/>
        <end position="423"/>
    </location>
</feature>
<dbReference type="CDD" id="cd00084">
    <property type="entry name" value="HMG-box_SF"/>
    <property type="match status" value="1"/>
</dbReference>
<dbReference type="OrthoDB" id="20772at2759"/>